<dbReference type="AlphaFoldDB" id="A0A4E0RD11"/>
<dbReference type="EC" id="2.4.2.1" evidence="3 11"/>
<name>A0A4E0RD11_FASHE</name>
<dbReference type="NCBIfam" id="TIGR01697">
    <property type="entry name" value="PNPH-PUNA-XAPA"/>
    <property type="match status" value="1"/>
</dbReference>
<organism evidence="13 14">
    <name type="scientific">Fasciola hepatica</name>
    <name type="common">Liver fluke</name>
    <dbReference type="NCBI Taxonomy" id="6192"/>
    <lineage>
        <taxon>Eukaryota</taxon>
        <taxon>Metazoa</taxon>
        <taxon>Spiralia</taxon>
        <taxon>Lophotrochozoa</taxon>
        <taxon>Platyhelminthes</taxon>
        <taxon>Trematoda</taxon>
        <taxon>Digenea</taxon>
        <taxon>Plagiorchiida</taxon>
        <taxon>Echinostomata</taxon>
        <taxon>Echinostomatoidea</taxon>
        <taxon>Fasciolidae</taxon>
        <taxon>Fasciola</taxon>
    </lineage>
</organism>
<dbReference type="GO" id="GO:0005737">
    <property type="term" value="C:cytoplasm"/>
    <property type="evidence" value="ECO:0007669"/>
    <property type="project" value="TreeGrafter"/>
</dbReference>
<sequence>MSSSSITALNSNVIDNVVSQIRKYTTMQPQLGIVCGSGMGDLIDFIENQTVVPYSSVPAFLQTTVSGHAGNFVFGKVGSVQVVVMQGRLHQYEGFSIAQMHIPIRVLKLLGVSIVLLTNAAGGLSDKLQVGDFVVLKDHISPSGMCTGNVLVGPNDERFGPRFPATLDAYDESLREKMLLVAEKLGMKNHVHEGVYFHVMGPTYATNAECKVMCMMGADVVGMSTVPEVFVARHCGLRVVAVSLVTDICNPNCVGLKPLTHEEVLEAAKKNTLKLKKLIQEFIREL</sequence>
<feature type="domain" description="Nucleoside phosphorylase" evidence="12">
    <location>
        <begin position="31"/>
        <end position="284"/>
    </location>
</feature>
<keyword evidence="5 11" id="KW-0328">Glycosyltransferase</keyword>
<evidence type="ECO:0000256" key="6">
    <source>
        <dbReference type="ARBA" id="ARBA00022679"/>
    </source>
</evidence>
<dbReference type="InterPro" id="IPR011268">
    <property type="entry name" value="Purine_phosphorylase"/>
</dbReference>
<dbReference type="EMBL" id="JXXN02000668">
    <property type="protein sequence ID" value="THD26659.1"/>
    <property type="molecule type" value="Genomic_DNA"/>
</dbReference>
<evidence type="ECO:0000256" key="4">
    <source>
        <dbReference type="ARBA" id="ARBA00013834"/>
    </source>
</evidence>
<reference evidence="13" key="1">
    <citation type="submission" date="2019-03" db="EMBL/GenBank/DDBJ databases">
        <title>Improved annotation for the trematode Fasciola hepatica.</title>
        <authorList>
            <person name="Choi Y.-J."/>
            <person name="Martin J."/>
            <person name="Mitreva M."/>
        </authorList>
    </citation>
    <scope>NUCLEOTIDE SEQUENCE [LARGE SCALE GENOMIC DNA]</scope>
</reference>
<comment type="catalytic activity">
    <reaction evidence="7">
        <text>inosine + phosphate = alpha-D-ribose 1-phosphate + hypoxanthine</text>
        <dbReference type="Rhea" id="RHEA:27646"/>
        <dbReference type="ChEBI" id="CHEBI:17368"/>
        <dbReference type="ChEBI" id="CHEBI:17596"/>
        <dbReference type="ChEBI" id="CHEBI:43474"/>
        <dbReference type="ChEBI" id="CHEBI:57720"/>
        <dbReference type="EC" id="2.4.2.1"/>
    </reaction>
</comment>
<dbReference type="InterPro" id="IPR035994">
    <property type="entry name" value="Nucleoside_phosphorylase_sf"/>
</dbReference>
<evidence type="ECO:0000256" key="10">
    <source>
        <dbReference type="ARBA" id="ARBA00023970"/>
    </source>
</evidence>
<dbReference type="GO" id="GO:0004731">
    <property type="term" value="F:purine-nucleoside phosphorylase activity"/>
    <property type="evidence" value="ECO:0007669"/>
    <property type="project" value="UniProtKB-EC"/>
</dbReference>
<comment type="catalytic activity">
    <reaction evidence="10">
        <text>guanosine + phosphate = alpha-D-ribose 1-phosphate + guanine</text>
        <dbReference type="Rhea" id="RHEA:13233"/>
        <dbReference type="ChEBI" id="CHEBI:16235"/>
        <dbReference type="ChEBI" id="CHEBI:16750"/>
        <dbReference type="ChEBI" id="CHEBI:43474"/>
        <dbReference type="ChEBI" id="CHEBI:57720"/>
        <dbReference type="EC" id="2.4.2.1"/>
    </reaction>
</comment>
<comment type="caution">
    <text evidence="13">The sequence shown here is derived from an EMBL/GenBank/DDBJ whole genome shotgun (WGS) entry which is preliminary data.</text>
</comment>
<dbReference type="FunFam" id="3.40.50.1580:FF:000004">
    <property type="entry name" value="Purine nucleoside phosphorylase"/>
    <property type="match status" value="1"/>
</dbReference>
<evidence type="ECO:0000256" key="8">
    <source>
        <dbReference type="ARBA" id="ARBA00023929"/>
    </source>
</evidence>
<keyword evidence="14" id="KW-1185">Reference proteome</keyword>
<evidence type="ECO:0000259" key="12">
    <source>
        <dbReference type="Pfam" id="PF01048"/>
    </source>
</evidence>
<comment type="similarity">
    <text evidence="2 11">Belongs to the PNP/MTAP phosphorylase family.</text>
</comment>
<evidence type="ECO:0000256" key="7">
    <source>
        <dbReference type="ARBA" id="ARBA00023918"/>
    </source>
</evidence>
<keyword evidence="6 11" id="KW-0808">Transferase</keyword>
<evidence type="ECO:0000256" key="2">
    <source>
        <dbReference type="ARBA" id="ARBA00006751"/>
    </source>
</evidence>
<dbReference type="NCBIfam" id="NF006054">
    <property type="entry name" value="PRK08202.1"/>
    <property type="match status" value="1"/>
</dbReference>
<dbReference type="GO" id="GO:0009116">
    <property type="term" value="P:nucleoside metabolic process"/>
    <property type="evidence" value="ECO:0007669"/>
    <property type="project" value="InterPro"/>
</dbReference>
<gene>
    <name evidence="13" type="ORF">D915_002557</name>
</gene>
<evidence type="ECO:0000256" key="5">
    <source>
        <dbReference type="ARBA" id="ARBA00022676"/>
    </source>
</evidence>
<dbReference type="UniPathway" id="UPA00606"/>
<dbReference type="PANTHER" id="PTHR11904">
    <property type="entry name" value="METHYLTHIOADENOSINE/PURINE NUCLEOSIDE PHOSPHORYLASE"/>
    <property type="match status" value="1"/>
</dbReference>
<evidence type="ECO:0000256" key="3">
    <source>
        <dbReference type="ARBA" id="ARBA00011886"/>
    </source>
</evidence>
<protein>
    <recommendedName>
        <fullName evidence="4 11">Purine nucleoside phosphorylase</fullName>
        <ecNumber evidence="3 11">2.4.2.1</ecNumber>
    </recommendedName>
    <alternativeName>
        <fullName evidence="11">Inosine-guanosine phosphorylase</fullName>
    </alternativeName>
</protein>
<dbReference type="GO" id="GO:0047975">
    <property type="term" value="F:guanosine phosphorylase activity"/>
    <property type="evidence" value="ECO:0007669"/>
    <property type="project" value="RHEA"/>
</dbReference>
<dbReference type="Gene3D" id="3.40.50.1580">
    <property type="entry name" value="Nucleoside phosphorylase domain"/>
    <property type="match status" value="1"/>
</dbReference>
<dbReference type="CDD" id="cd09009">
    <property type="entry name" value="PNP-EcPNPII_like"/>
    <property type="match status" value="1"/>
</dbReference>
<accession>A0A4E0RD11</accession>
<comment type="catalytic activity">
    <reaction evidence="8">
        <text>2'-deoxyguanosine + phosphate = 2-deoxy-alpha-D-ribose 1-phosphate + guanine</text>
        <dbReference type="Rhea" id="RHEA:27738"/>
        <dbReference type="ChEBI" id="CHEBI:16235"/>
        <dbReference type="ChEBI" id="CHEBI:17172"/>
        <dbReference type="ChEBI" id="CHEBI:43474"/>
        <dbReference type="ChEBI" id="CHEBI:57259"/>
        <dbReference type="EC" id="2.4.2.1"/>
    </reaction>
</comment>
<dbReference type="PIRSF" id="PIRSF000477">
    <property type="entry name" value="PurNPase"/>
    <property type="match status" value="1"/>
</dbReference>
<dbReference type="Proteomes" id="UP000230066">
    <property type="component" value="Unassembled WGS sequence"/>
</dbReference>
<comment type="catalytic activity">
    <reaction evidence="9">
        <text>2'-deoxyinosine + phosphate = 2-deoxy-alpha-D-ribose 1-phosphate + hypoxanthine</text>
        <dbReference type="Rhea" id="RHEA:27750"/>
        <dbReference type="ChEBI" id="CHEBI:17368"/>
        <dbReference type="ChEBI" id="CHEBI:28997"/>
        <dbReference type="ChEBI" id="CHEBI:43474"/>
        <dbReference type="ChEBI" id="CHEBI:57259"/>
        <dbReference type="EC" id="2.4.2.1"/>
    </reaction>
</comment>
<evidence type="ECO:0000313" key="13">
    <source>
        <dbReference type="EMBL" id="THD26659.1"/>
    </source>
</evidence>
<dbReference type="PANTHER" id="PTHR11904:SF9">
    <property type="entry name" value="PURINE NUCLEOSIDE PHOSPHORYLASE-RELATED"/>
    <property type="match status" value="1"/>
</dbReference>
<comment type="function">
    <text evidence="11">The purine nucleoside phosphorylases catalyze the phosphorolytic breakdown of the N-glycosidic bond in the beta-(deoxy)ribonucleoside molecules, with the formation of the corresponding free purine bases and pentose-1-phosphate.</text>
</comment>
<dbReference type="SUPFAM" id="SSF53167">
    <property type="entry name" value="Purine and uridine phosphorylases"/>
    <property type="match status" value="1"/>
</dbReference>
<proteinExistence type="inferred from homology"/>
<comment type="pathway">
    <text evidence="1 11">Purine metabolism; purine nucleoside salvage.</text>
</comment>
<evidence type="ECO:0000313" key="14">
    <source>
        <dbReference type="Proteomes" id="UP000230066"/>
    </source>
</evidence>
<dbReference type="InterPro" id="IPR000845">
    <property type="entry name" value="Nucleoside_phosphorylase_d"/>
</dbReference>
<evidence type="ECO:0000256" key="1">
    <source>
        <dbReference type="ARBA" id="ARBA00005058"/>
    </source>
</evidence>
<evidence type="ECO:0000256" key="9">
    <source>
        <dbReference type="ARBA" id="ARBA00023950"/>
    </source>
</evidence>
<dbReference type="Pfam" id="PF01048">
    <property type="entry name" value="PNP_UDP_1"/>
    <property type="match status" value="1"/>
</dbReference>
<evidence type="ECO:0000256" key="11">
    <source>
        <dbReference type="PIRNR" id="PIRNR000477"/>
    </source>
</evidence>